<evidence type="ECO:0000256" key="3">
    <source>
        <dbReference type="ARBA" id="ARBA00022448"/>
    </source>
</evidence>
<dbReference type="EMBL" id="JAOPKA010000001">
    <property type="protein sequence ID" value="MCU4740129.1"/>
    <property type="molecule type" value="Genomic_DNA"/>
</dbReference>
<dbReference type="NCBIfam" id="TIGR01525">
    <property type="entry name" value="ATPase-IB_hvy"/>
    <property type="match status" value="1"/>
</dbReference>
<dbReference type="InterPro" id="IPR051014">
    <property type="entry name" value="Cation_Transport_ATPase_IB"/>
</dbReference>
<keyword evidence="5 13" id="KW-0812">Transmembrane</keyword>
<dbReference type="Gene3D" id="3.40.50.1000">
    <property type="entry name" value="HAD superfamily/HAD-like"/>
    <property type="match status" value="1"/>
</dbReference>
<dbReference type="PRINTS" id="PR00119">
    <property type="entry name" value="CATATPASE"/>
</dbReference>
<keyword evidence="6" id="KW-0479">Metal-binding</keyword>
<feature type="domain" description="HMA" evidence="14">
    <location>
        <begin position="17"/>
        <end position="83"/>
    </location>
</feature>
<dbReference type="Gene3D" id="3.40.1110.10">
    <property type="entry name" value="Calcium-transporting ATPase, cytoplasmic domain N"/>
    <property type="match status" value="1"/>
</dbReference>
<evidence type="ECO:0000256" key="10">
    <source>
        <dbReference type="ARBA" id="ARBA00022989"/>
    </source>
</evidence>
<accession>A0AAP2YWD2</accession>
<feature type="transmembrane region" description="Helical" evidence="13">
    <location>
        <begin position="189"/>
        <end position="211"/>
    </location>
</feature>
<reference evidence="15" key="1">
    <citation type="submission" date="2022-09" db="EMBL/GenBank/DDBJ databases">
        <title>Enrichment on poylsaccharides allowed isolation of novel metabolic and taxonomic groups of Haloarchaea.</title>
        <authorList>
            <person name="Sorokin D.Y."/>
            <person name="Elcheninov A.G."/>
            <person name="Khizhniak T.V."/>
            <person name="Kolganova T.V."/>
            <person name="Kublanov I.V."/>
        </authorList>
    </citation>
    <scope>NUCLEOTIDE SEQUENCE</scope>
    <source>
        <strain evidence="15">AArc-xg1-1</strain>
    </source>
</reference>
<dbReference type="InterPro" id="IPR008250">
    <property type="entry name" value="ATPase_P-typ_transduc_dom_A_sf"/>
</dbReference>
<keyword evidence="12 13" id="KW-0472">Membrane</keyword>
<evidence type="ECO:0000256" key="11">
    <source>
        <dbReference type="ARBA" id="ARBA00023065"/>
    </source>
</evidence>
<dbReference type="RefSeq" id="WP_338001982.1">
    <property type="nucleotide sequence ID" value="NZ_JAOPKA010000001.1"/>
</dbReference>
<comment type="subcellular location">
    <subcellularLocation>
        <location evidence="1">Cell membrane</location>
        <topology evidence="1">Multi-pass membrane protein</topology>
    </subcellularLocation>
</comment>
<keyword evidence="4" id="KW-1003">Cell membrane</keyword>
<dbReference type="InterPro" id="IPR036412">
    <property type="entry name" value="HAD-like_sf"/>
</dbReference>
<dbReference type="SFLD" id="SFLDS00003">
    <property type="entry name" value="Haloacid_Dehalogenase"/>
    <property type="match status" value="1"/>
</dbReference>
<dbReference type="InterPro" id="IPR023299">
    <property type="entry name" value="ATPase_P-typ_cyto_dom_N"/>
</dbReference>
<dbReference type="InterPro" id="IPR059000">
    <property type="entry name" value="ATPase_P-type_domA"/>
</dbReference>
<dbReference type="SUPFAM" id="SSF56784">
    <property type="entry name" value="HAD-like"/>
    <property type="match status" value="1"/>
</dbReference>
<protein>
    <submittedName>
        <fullName evidence="15">Heavy metal translocating P-type ATPase</fullName>
    </submittedName>
</protein>
<dbReference type="Pfam" id="PF00122">
    <property type="entry name" value="E1-E2_ATPase"/>
    <property type="match status" value="1"/>
</dbReference>
<dbReference type="PROSITE" id="PS50846">
    <property type="entry name" value="HMA_2"/>
    <property type="match status" value="2"/>
</dbReference>
<dbReference type="SUPFAM" id="SSF81665">
    <property type="entry name" value="Calcium ATPase, transmembrane domain M"/>
    <property type="match status" value="1"/>
</dbReference>
<feature type="domain" description="HMA" evidence="14">
    <location>
        <begin position="97"/>
        <end position="165"/>
    </location>
</feature>
<feature type="transmembrane region" description="Helical" evidence="13">
    <location>
        <begin position="458"/>
        <end position="485"/>
    </location>
</feature>
<dbReference type="AlphaFoldDB" id="A0AAP2YWD2"/>
<dbReference type="FunFam" id="3.40.50.1000:FF:000020">
    <property type="entry name" value="Probable cation-transporting P-type ATPase"/>
    <property type="match status" value="1"/>
</dbReference>
<dbReference type="SFLD" id="SFLDF00027">
    <property type="entry name" value="p-type_atpase"/>
    <property type="match status" value="1"/>
</dbReference>
<dbReference type="Gene3D" id="2.70.150.10">
    <property type="entry name" value="Calcium-transporting ATPase, cytoplasmic transduction domain A"/>
    <property type="match status" value="1"/>
</dbReference>
<dbReference type="InterPro" id="IPR018303">
    <property type="entry name" value="ATPase_P-typ_P_site"/>
</dbReference>
<dbReference type="InterPro" id="IPR006121">
    <property type="entry name" value="HMA_dom"/>
</dbReference>
<dbReference type="Proteomes" id="UP001321018">
    <property type="component" value="Unassembled WGS sequence"/>
</dbReference>
<feature type="transmembrane region" description="Helical" evidence="13">
    <location>
        <begin position="426"/>
        <end position="446"/>
    </location>
</feature>
<dbReference type="Gene3D" id="3.30.70.100">
    <property type="match status" value="2"/>
</dbReference>
<proteinExistence type="inferred from homology"/>
<name>A0AAP2YWD2_9EURY</name>
<evidence type="ECO:0000256" key="6">
    <source>
        <dbReference type="ARBA" id="ARBA00022723"/>
    </source>
</evidence>
<gene>
    <name evidence="15" type="ORF">OB960_01775</name>
</gene>
<evidence type="ECO:0000256" key="13">
    <source>
        <dbReference type="SAM" id="Phobius"/>
    </source>
</evidence>
<dbReference type="SUPFAM" id="SSF81653">
    <property type="entry name" value="Calcium ATPase, transduction domain A"/>
    <property type="match status" value="1"/>
</dbReference>
<dbReference type="Pfam" id="PF00702">
    <property type="entry name" value="Hydrolase"/>
    <property type="match status" value="1"/>
</dbReference>
<keyword evidence="9" id="KW-1278">Translocase</keyword>
<dbReference type="InterPro" id="IPR036163">
    <property type="entry name" value="HMA_dom_sf"/>
</dbReference>
<evidence type="ECO:0000256" key="1">
    <source>
        <dbReference type="ARBA" id="ARBA00004651"/>
    </source>
</evidence>
<dbReference type="InterPro" id="IPR023214">
    <property type="entry name" value="HAD_sf"/>
</dbReference>
<keyword evidence="10 13" id="KW-1133">Transmembrane helix</keyword>
<evidence type="ECO:0000313" key="15">
    <source>
        <dbReference type="EMBL" id="MCU4740129.1"/>
    </source>
</evidence>
<evidence type="ECO:0000256" key="5">
    <source>
        <dbReference type="ARBA" id="ARBA00022692"/>
    </source>
</evidence>
<evidence type="ECO:0000256" key="2">
    <source>
        <dbReference type="ARBA" id="ARBA00006024"/>
    </source>
</evidence>
<dbReference type="PANTHER" id="PTHR48085:SF5">
    <property type="entry name" value="CADMIUM_ZINC-TRANSPORTING ATPASE HMA4-RELATED"/>
    <property type="match status" value="1"/>
</dbReference>
<dbReference type="PROSITE" id="PS00154">
    <property type="entry name" value="ATPASE_E1_E2"/>
    <property type="match status" value="1"/>
</dbReference>
<comment type="similarity">
    <text evidence="2">Belongs to the cation transport ATPase (P-type) (TC 3.A.3) family. Type IB subfamily.</text>
</comment>
<dbReference type="GO" id="GO:0019829">
    <property type="term" value="F:ATPase-coupled monoatomic cation transmembrane transporter activity"/>
    <property type="evidence" value="ECO:0007669"/>
    <property type="project" value="InterPro"/>
</dbReference>
<dbReference type="GO" id="GO:0046872">
    <property type="term" value="F:metal ion binding"/>
    <property type="evidence" value="ECO:0007669"/>
    <property type="project" value="UniProtKB-KW"/>
</dbReference>
<dbReference type="InterPro" id="IPR027256">
    <property type="entry name" value="P-typ_ATPase_IB"/>
</dbReference>
<keyword evidence="11" id="KW-0406">Ion transport</keyword>
<evidence type="ECO:0000259" key="14">
    <source>
        <dbReference type="PROSITE" id="PS50846"/>
    </source>
</evidence>
<dbReference type="InterPro" id="IPR001757">
    <property type="entry name" value="P_typ_ATPase"/>
</dbReference>
<comment type="caution">
    <text evidence="15">The sequence shown here is derived from an EMBL/GenBank/DDBJ whole genome shotgun (WGS) entry which is preliminary data.</text>
</comment>
<dbReference type="InterPro" id="IPR044492">
    <property type="entry name" value="P_typ_ATPase_HD_dom"/>
</dbReference>
<evidence type="ECO:0000256" key="12">
    <source>
        <dbReference type="ARBA" id="ARBA00023136"/>
    </source>
</evidence>
<dbReference type="Pfam" id="PF00403">
    <property type="entry name" value="HMA"/>
    <property type="match status" value="2"/>
</dbReference>
<dbReference type="SUPFAM" id="SSF55008">
    <property type="entry name" value="HMA, heavy metal-associated domain"/>
    <property type="match status" value="2"/>
</dbReference>
<dbReference type="PANTHER" id="PTHR48085">
    <property type="entry name" value="CADMIUM/ZINC-TRANSPORTING ATPASE HMA2-RELATED"/>
    <property type="match status" value="1"/>
</dbReference>
<keyword evidence="7" id="KW-0547">Nucleotide-binding</keyword>
<dbReference type="GO" id="GO:0016887">
    <property type="term" value="F:ATP hydrolysis activity"/>
    <property type="evidence" value="ECO:0007669"/>
    <property type="project" value="InterPro"/>
</dbReference>
<evidence type="ECO:0000256" key="7">
    <source>
        <dbReference type="ARBA" id="ARBA00022741"/>
    </source>
</evidence>
<dbReference type="GO" id="GO:0005886">
    <property type="term" value="C:plasma membrane"/>
    <property type="evidence" value="ECO:0007669"/>
    <property type="project" value="UniProtKB-SubCell"/>
</dbReference>
<keyword evidence="3" id="KW-0813">Transport</keyword>
<dbReference type="InterPro" id="IPR023298">
    <property type="entry name" value="ATPase_P-typ_TM_dom_sf"/>
</dbReference>
<evidence type="ECO:0000256" key="8">
    <source>
        <dbReference type="ARBA" id="ARBA00022840"/>
    </source>
</evidence>
<keyword evidence="8" id="KW-0067">ATP-binding</keyword>
<dbReference type="CDD" id="cd00371">
    <property type="entry name" value="HMA"/>
    <property type="match status" value="2"/>
</dbReference>
<sequence>MSDSSPTGPPDGRSVTRTLELRVPEMDCPSCAGKVTNSVEALDGIETIDPQVTTGKLFVEYDPNVVDDDDVRERVRAAGYSIESGRAGGSDRESDTVTLEFAVPEMDCSSCAGKVENALEGVSEIDSIETQPTTGRVTVTAAGTGSAVNPGPIVTAIESAGYEATPIDDERGRDRFGTPEPVWRSRRGVGTIAGGVLVTVGMVLQFVLPAFDPQAFVVAERAFHVSHLLFIAAVAVAGTPILRNGYYSARNRSLDIDFLMSAGIVGSVLTHHPFEGAMLAVLFSVAQLLERYSMDRARDSMRELMDLSPETATIQRDGQEVTVPVDAVARGDVVIVRPGEKIPTDGIVREGSSTIDQAPITGESVPVERGEGEEVYGGTINEAGYLEIEVTSEPGESTIAKIVELVEDAQRESTDREQFVERFASVYTPIVVALAITVAVGPPLLAGASWNTWFLRGLTLLVIACPCAFVISTPVSVVSGITSAARNGVLVKGGRHLEAVGEGDVLAIDKTGTLTTGELSVTDVVALEGADEDDVLRRAGAIERRSEHPIAEAIVDHADERDVGDAAGSVEDFEALPGEGVRADLDGVTHYAGKPDLFDDLANLEHTHVTDGGQVQAFEGAEARRQCERDDCIDLLREVVPDLESQGKTVVVVGTDEQLLGLVAIADRVRPEAEWAVSRLQAQGVRTVMLTGDNEGTARAIASEVGIEEYHAELLPEEKLEWIRRLDDEHGQVAMVGDGINDAPALATATVGIAMGAAGTDTALETADIALMGDDLTRLPYLFRLSRTANGVIRQNIWASLGVKAVLAAGAPFGIVTVIHAVVIGDMGMSLGVTGNAMRLSRIEPESPEDVSGSESEIEA</sequence>
<dbReference type="FunFam" id="2.70.150.10:FF:000002">
    <property type="entry name" value="Copper-transporting ATPase 1, putative"/>
    <property type="match status" value="1"/>
</dbReference>
<evidence type="ECO:0000313" key="16">
    <source>
        <dbReference type="Proteomes" id="UP001321018"/>
    </source>
</evidence>
<evidence type="ECO:0000256" key="9">
    <source>
        <dbReference type="ARBA" id="ARBA00022967"/>
    </source>
</evidence>
<feature type="transmembrane region" description="Helical" evidence="13">
    <location>
        <begin position="223"/>
        <end position="242"/>
    </location>
</feature>
<dbReference type="SFLD" id="SFLDG00002">
    <property type="entry name" value="C1.7:_P-type_atpase_like"/>
    <property type="match status" value="1"/>
</dbReference>
<evidence type="ECO:0000256" key="4">
    <source>
        <dbReference type="ARBA" id="ARBA00022475"/>
    </source>
</evidence>
<dbReference type="GO" id="GO:0005524">
    <property type="term" value="F:ATP binding"/>
    <property type="evidence" value="ECO:0007669"/>
    <property type="project" value="UniProtKB-KW"/>
</dbReference>
<dbReference type="NCBIfam" id="TIGR01494">
    <property type="entry name" value="ATPase_P-type"/>
    <property type="match status" value="2"/>
</dbReference>
<organism evidence="15 16">
    <name type="scientific">Natronoglomus mannanivorans</name>
    <dbReference type="NCBI Taxonomy" id="2979990"/>
    <lineage>
        <taxon>Archaea</taxon>
        <taxon>Methanobacteriati</taxon>
        <taxon>Methanobacteriota</taxon>
        <taxon>Stenosarchaea group</taxon>
        <taxon>Halobacteria</taxon>
        <taxon>Halobacteriales</taxon>
        <taxon>Natrialbaceae</taxon>
        <taxon>Natronoglomus</taxon>
    </lineage>
</organism>